<dbReference type="GO" id="GO:0006596">
    <property type="term" value="P:polyamine biosynthetic process"/>
    <property type="evidence" value="ECO:0007669"/>
    <property type="project" value="UniProtKB-KW"/>
</dbReference>
<keyword evidence="3" id="KW-0489">Methyltransferase</keyword>
<feature type="domain" description="Methyltransferase type 11" evidence="2">
    <location>
        <begin position="69"/>
        <end position="166"/>
    </location>
</feature>
<gene>
    <name evidence="3" type="ORF">F7O44_19245</name>
</gene>
<dbReference type="EMBL" id="WLZY01000007">
    <property type="protein sequence ID" value="NDL59209.1"/>
    <property type="molecule type" value="Genomic_DNA"/>
</dbReference>
<keyword evidence="4" id="KW-1185">Reference proteome</keyword>
<evidence type="ECO:0000313" key="3">
    <source>
        <dbReference type="EMBL" id="NDL59209.1"/>
    </source>
</evidence>
<sequence length="256" mass="27136">MDTGTAELVPDGDGSGGWTVVVNGAPSSYVDLDNPTRLEFEYVQWTGHILDVVAPEAAPIDAVHIGGAGCTLALYTAATRPGSRQLVFDVDAALVVLARQAFGLKNVNGLRLKAADGRAGLATLPDASADVVIRDAFDQTAVPPHLATVEYHREVARVLRPDGIYVANVADNVQVRDSRVEAAAAQTVFTDVAMVAEPAQLRGRRYGNVLILASLTPLPEDALVRRLAGGAVRARYVGGERVRELTSGHHPHHDPT</sequence>
<dbReference type="PANTHER" id="PTHR43317">
    <property type="entry name" value="THERMOSPERMINE SYNTHASE ACAULIS5"/>
    <property type="match status" value="1"/>
</dbReference>
<evidence type="ECO:0000256" key="1">
    <source>
        <dbReference type="ARBA" id="ARBA00023115"/>
    </source>
</evidence>
<dbReference type="Gene3D" id="3.40.50.150">
    <property type="entry name" value="Vaccinia Virus protein VP39"/>
    <property type="match status" value="1"/>
</dbReference>
<dbReference type="NCBIfam" id="NF037959">
    <property type="entry name" value="MFS_SpdSyn"/>
    <property type="match status" value="1"/>
</dbReference>
<dbReference type="InterPro" id="IPR029063">
    <property type="entry name" value="SAM-dependent_MTases_sf"/>
</dbReference>
<evidence type="ECO:0000313" key="4">
    <source>
        <dbReference type="Proteomes" id="UP000460435"/>
    </source>
</evidence>
<organism evidence="3 4">
    <name type="scientific">Phytoactinopolyspora mesophila</name>
    <dbReference type="NCBI Taxonomy" id="2650750"/>
    <lineage>
        <taxon>Bacteria</taxon>
        <taxon>Bacillati</taxon>
        <taxon>Actinomycetota</taxon>
        <taxon>Actinomycetes</taxon>
        <taxon>Jiangellales</taxon>
        <taxon>Jiangellaceae</taxon>
        <taxon>Phytoactinopolyspora</taxon>
    </lineage>
</organism>
<dbReference type="PANTHER" id="PTHR43317:SF1">
    <property type="entry name" value="THERMOSPERMINE SYNTHASE ACAULIS5"/>
    <property type="match status" value="1"/>
</dbReference>
<dbReference type="GO" id="GO:0008757">
    <property type="term" value="F:S-adenosylmethionine-dependent methyltransferase activity"/>
    <property type="evidence" value="ECO:0007669"/>
    <property type="project" value="InterPro"/>
</dbReference>
<proteinExistence type="predicted"/>
<evidence type="ECO:0000259" key="2">
    <source>
        <dbReference type="Pfam" id="PF08241"/>
    </source>
</evidence>
<accession>A0A7K3M7B4</accession>
<dbReference type="GO" id="GO:0032259">
    <property type="term" value="P:methylation"/>
    <property type="evidence" value="ECO:0007669"/>
    <property type="project" value="UniProtKB-KW"/>
</dbReference>
<dbReference type="SUPFAM" id="SSF53335">
    <property type="entry name" value="S-adenosyl-L-methionine-dependent methyltransferases"/>
    <property type="match status" value="1"/>
</dbReference>
<keyword evidence="1" id="KW-0620">Polyamine biosynthesis</keyword>
<dbReference type="AlphaFoldDB" id="A0A7K3M7B4"/>
<dbReference type="Pfam" id="PF08241">
    <property type="entry name" value="Methyltransf_11"/>
    <property type="match status" value="1"/>
</dbReference>
<keyword evidence="3" id="KW-0808">Transferase</keyword>
<protein>
    <submittedName>
        <fullName evidence="3">Methyltransferase domain-containing protein</fullName>
    </submittedName>
</protein>
<dbReference type="CDD" id="cd02440">
    <property type="entry name" value="AdoMet_MTases"/>
    <property type="match status" value="1"/>
</dbReference>
<comment type="caution">
    <text evidence="3">The sequence shown here is derived from an EMBL/GenBank/DDBJ whole genome shotgun (WGS) entry which is preliminary data.</text>
</comment>
<dbReference type="Proteomes" id="UP000460435">
    <property type="component" value="Unassembled WGS sequence"/>
</dbReference>
<name>A0A7K3M7B4_9ACTN</name>
<dbReference type="InterPro" id="IPR013216">
    <property type="entry name" value="Methyltransf_11"/>
</dbReference>
<reference evidence="3 4" key="1">
    <citation type="submission" date="2019-11" db="EMBL/GenBank/DDBJ databases">
        <authorList>
            <person name="Li X.-J."/>
            <person name="Feng X.-M."/>
        </authorList>
    </citation>
    <scope>NUCLEOTIDE SEQUENCE [LARGE SCALE GENOMIC DNA]</scope>
    <source>
        <strain evidence="3 4">XMNu-373</strain>
    </source>
</reference>